<feature type="transmembrane region" description="Helical" evidence="4">
    <location>
        <begin position="148"/>
        <end position="165"/>
    </location>
</feature>
<feature type="domain" description="HTH araC/xylS-type" evidence="5">
    <location>
        <begin position="276"/>
        <end position="382"/>
    </location>
</feature>
<comment type="caution">
    <text evidence="6">The sequence shown here is derived from an EMBL/GenBank/DDBJ whole genome shotgun (WGS) entry which is preliminary data.</text>
</comment>
<evidence type="ECO:0000256" key="1">
    <source>
        <dbReference type="ARBA" id="ARBA00023015"/>
    </source>
</evidence>
<dbReference type="PROSITE" id="PS01124">
    <property type="entry name" value="HTH_ARAC_FAMILY_2"/>
    <property type="match status" value="1"/>
</dbReference>
<dbReference type="PROSITE" id="PS00041">
    <property type="entry name" value="HTH_ARAC_FAMILY_1"/>
    <property type="match status" value="1"/>
</dbReference>
<dbReference type="SUPFAM" id="SSF46689">
    <property type="entry name" value="Homeodomain-like"/>
    <property type="match status" value="1"/>
</dbReference>
<keyword evidence="1" id="KW-0805">Transcription regulation</keyword>
<organism evidence="6 7">
    <name type="scientific">Motilimonas pumila</name>
    <dbReference type="NCBI Taxonomy" id="2303987"/>
    <lineage>
        <taxon>Bacteria</taxon>
        <taxon>Pseudomonadati</taxon>
        <taxon>Pseudomonadota</taxon>
        <taxon>Gammaproteobacteria</taxon>
        <taxon>Alteromonadales</taxon>
        <taxon>Alteromonadales genera incertae sedis</taxon>
        <taxon>Motilimonas</taxon>
    </lineage>
</organism>
<dbReference type="InterPro" id="IPR020449">
    <property type="entry name" value="Tscrpt_reg_AraC-type_HTH"/>
</dbReference>
<evidence type="ECO:0000256" key="4">
    <source>
        <dbReference type="SAM" id="Phobius"/>
    </source>
</evidence>
<gene>
    <name evidence="6" type="ORF">D1Z90_01970</name>
</gene>
<dbReference type="Pfam" id="PF12833">
    <property type="entry name" value="HTH_18"/>
    <property type="match status" value="1"/>
</dbReference>
<keyword evidence="3" id="KW-0804">Transcription</keyword>
<accession>A0A418YKL4</accession>
<dbReference type="InterPro" id="IPR009057">
    <property type="entry name" value="Homeodomain-like_sf"/>
</dbReference>
<dbReference type="Gene3D" id="1.10.10.60">
    <property type="entry name" value="Homeodomain-like"/>
    <property type="match status" value="2"/>
</dbReference>
<evidence type="ECO:0000259" key="5">
    <source>
        <dbReference type="PROSITE" id="PS01124"/>
    </source>
</evidence>
<feature type="transmembrane region" description="Helical" evidence="4">
    <location>
        <begin position="216"/>
        <end position="236"/>
    </location>
</feature>
<dbReference type="EMBL" id="QZCH01000001">
    <property type="protein sequence ID" value="RJG51522.1"/>
    <property type="molecule type" value="Genomic_DNA"/>
</dbReference>
<evidence type="ECO:0000256" key="2">
    <source>
        <dbReference type="ARBA" id="ARBA00023125"/>
    </source>
</evidence>
<keyword evidence="2" id="KW-0238">DNA-binding</keyword>
<evidence type="ECO:0000256" key="3">
    <source>
        <dbReference type="ARBA" id="ARBA00023163"/>
    </source>
</evidence>
<dbReference type="GO" id="GO:0003700">
    <property type="term" value="F:DNA-binding transcription factor activity"/>
    <property type="evidence" value="ECO:0007669"/>
    <property type="project" value="InterPro"/>
</dbReference>
<dbReference type="OrthoDB" id="345413at2"/>
<dbReference type="PANTHER" id="PTHR43280">
    <property type="entry name" value="ARAC-FAMILY TRANSCRIPTIONAL REGULATOR"/>
    <property type="match status" value="1"/>
</dbReference>
<protein>
    <submittedName>
        <fullName evidence="6">AraC family transcriptional regulator</fullName>
    </submittedName>
</protein>
<proteinExistence type="predicted"/>
<reference evidence="6 7" key="2">
    <citation type="submission" date="2019-01" db="EMBL/GenBank/DDBJ databases">
        <title>Motilimonas pumilus sp. nov., isolated from the gut of sea cucumber (Apostichopus japonicus).</title>
        <authorList>
            <person name="Wang F.-Q."/>
            <person name="Ren L.-H."/>
            <person name="Lin Y.-W."/>
            <person name="Sun G.-H."/>
            <person name="Du Z.-J."/>
            <person name="Zhao J.-X."/>
            <person name="Liu X.-J."/>
            <person name="Liu L.-J."/>
        </authorList>
    </citation>
    <scope>NUCLEOTIDE SEQUENCE [LARGE SCALE GENOMIC DNA]</scope>
    <source>
        <strain evidence="6 7">PLHSC7-2</strain>
    </source>
</reference>
<dbReference type="InterPro" id="IPR018060">
    <property type="entry name" value="HTH_AraC"/>
</dbReference>
<feature type="transmembrane region" description="Helical" evidence="4">
    <location>
        <begin position="185"/>
        <end position="204"/>
    </location>
</feature>
<keyword evidence="4" id="KW-0472">Membrane</keyword>
<name>A0A418YKL4_9GAMM</name>
<dbReference type="PRINTS" id="PR00032">
    <property type="entry name" value="HTHARAC"/>
</dbReference>
<keyword evidence="7" id="KW-1185">Reference proteome</keyword>
<feature type="transmembrane region" description="Helical" evidence="4">
    <location>
        <begin position="95"/>
        <end position="113"/>
    </location>
</feature>
<dbReference type="PANTHER" id="PTHR43280:SF29">
    <property type="entry name" value="ARAC-FAMILY TRANSCRIPTIONAL REGULATOR"/>
    <property type="match status" value="1"/>
</dbReference>
<feature type="transmembrane region" description="Helical" evidence="4">
    <location>
        <begin position="36"/>
        <end position="58"/>
    </location>
</feature>
<dbReference type="RefSeq" id="WP_119909046.1">
    <property type="nucleotide sequence ID" value="NZ_QZCH01000001.1"/>
</dbReference>
<dbReference type="InterPro" id="IPR018062">
    <property type="entry name" value="HTH_AraC-typ_CS"/>
</dbReference>
<evidence type="ECO:0000313" key="7">
    <source>
        <dbReference type="Proteomes" id="UP000283255"/>
    </source>
</evidence>
<feature type="transmembrane region" description="Helical" evidence="4">
    <location>
        <begin position="6"/>
        <end position="29"/>
    </location>
</feature>
<feature type="transmembrane region" description="Helical" evidence="4">
    <location>
        <begin position="64"/>
        <end position="83"/>
    </location>
</feature>
<sequence>MNENIVTTITLTVLTLGAIQGVVFAITAFCKKELLLASWLGLFSFEVINKILLASQILPNATQWLGYWFSLDLLYGPLFYLWVVKLLTGKLLARWQYLHFVPFVVFLAFKLTATLSWSGAERLHAIHQALSYGNWHSPTSSIDFLNGYIIYIPLIYSLLAGYLLAMRKNLPQQPLSSIAKVRVNWLLAMVALQIAMWFFVIFLLHYLPVTPINGFLISYIPAVLWLNALAWLSMLYQPIVVQAVKIRDEHPVTDTGLANLSKADNEAAKVPLEQAEQIAQKIEQAMKQGLFKQPKLSLDQLANDIKVAPYRVSQVLNEHLAISFFDLVNGYRIKAVQENLADPQNHHTILDIAFCNGFNSKSTFNTCFKKQVGLTPSQYRLQKKRDPVNDLAGSEVQIS</sequence>
<dbReference type="AlphaFoldDB" id="A0A418YKL4"/>
<dbReference type="SMART" id="SM00342">
    <property type="entry name" value="HTH_ARAC"/>
    <property type="match status" value="1"/>
</dbReference>
<dbReference type="GO" id="GO:0043565">
    <property type="term" value="F:sequence-specific DNA binding"/>
    <property type="evidence" value="ECO:0007669"/>
    <property type="project" value="InterPro"/>
</dbReference>
<reference evidence="6 7" key="1">
    <citation type="submission" date="2018-09" db="EMBL/GenBank/DDBJ databases">
        <authorList>
            <person name="Wang F."/>
        </authorList>
    </citation>
    <scope>NUCLEOTIDE SEQUENCE [LARGE SCALE GENOMIC DNA]</scope>
    <source>
        <strain evidence="6 7">PLHSC7-2</strain>
    </source>
</reference>
<dbReference type="Proteomes" id="UP000283255">
    <property type="component" value="Unassembled WGS sequence"/>
</dbReference>
<evidence type="ECO:0000313" key="6">
    <source>
        <dbReference type="EMBL" id="RJG51522.1"/>
    </source>
</evidence>
<keyword evidence="4" id="KW-1133">Transmembrane helix</keyword>
<keyword evidence="4" id="KW-0812">Transmembrane</keyword>